<sequence length="73" mass="8082">MTLGKILLVLGIAELVAPRRVVDFLMGLATEEGSDVELRQWVYTAARVEGAVILLWVLWRSVTKRAARLTDGS</sequence>
<name>A0ABD5TU54_9EURY</name>
<dbReference type="Proteomes" id="UP001596408">
    <property type="component" value="Unassembled WGS sequence"/>
</dbReference>
<proteinExistence type="predicted"/>
<comment type="caution">
    <text evidence="1">The sequence shown here is derived from an EMBL/GenBank/DDBJ whole genome shotgun (WGS) entry which is preliminary data.</text>
</comment>
<reference evidence="1 2" key="1">
    <citation type="journal article" date="2019" name="Int. J. Syst. Evol. Microbiol.">
        <title>The Global Catalogue of Microorganisms (GCM) 10K type strain sequencing project: providing services to taxonomists for standard genome sequencing and annotation.</title>
        <authorList>
            <consortium name="The Broad Institute Genomics Platform"/>
            <consortium name="The Broad Institute Genome Sequencing Center for Infectious Disease"/>
            <person name="Wu L."/>
            <person name="Ma J."/>
        </authorList>
    </citation>
    <scope>NUCLEOTIDE SEQUENCE [LARGE SCALE GENOMIC DNA]</scope>
    <source>
        <strain evidence="1 2">YIM 94188</strain>
    </source>
</reference>
<organism evidence="1 2">
    <name type="scientific">Halopelagius fulvigenes</name>
    <dbReference type="NCBI Taxonomy" id="1198324"/>
    <lineage>
        <taxon>Archaea</taxon>
        <taxon>Methanobacteriati</taxon>
        <taxon>Methanobacteriota</taxon>
        <taxon>Stenosarchaea group</taxon>
        <taxon>Halobacteria</taxon>
        <taxon>Halobacteriales</taxon>
        <taxon>Haloferacaceae</taxon>
    </lineage>
</organism>
<dbReference type="AlphaFoldDB" id="A0ABD5TU54"/>
<protein>
    <submittedName>
        <fullName evidence="1">Uncharacterized protein</fullName>
    </submittedName>
</protein>
<dbReference type="EMBL" id="JBHSXH010000009">
    <property type="protein sequence ID" value="MFC6824090.1"/>
    <property type="molecule type" value="Genomic_DNA"/>
</dbReference>
<dbReference type="RefSeq" id="WP_379692687.1">
    <property type="nucleotide sequence ID" value="NZ_JBHSXH010000009.1"/>
</dbReference>
<gene>
    <name evidence="1" type="ORF">ACFQEV_03645</name>
</gene>
<accession>A0ABD5TU54</accession>
<keyword evidence="2" id="KW-1185">Reference proteome</keyword>
<evidence type="ECO:0000313" key="2">
    <source>
        <dbReference type="Proteomes" id="UP001596408"/>
    </source>
</evidence>
<evidence type="ECO:0000313" key="1">
    <source>
        <dbReference type="EMBL" id="MFC6824090.1"/>
    </source>
</evidence>